<feature type="domain" description="Zinc finger DksA/TraR C4-type" evidence="5">
    <location>
        <begin position="79"/>
        <end position="110"/>
    </location>
</feature>
<evidence type="ECO:0000313" key="7">
    <source>
        <dbReference type="Proteomes" id="UP000006578"/>
    </source>
</evidence>
<dbReference type="RefSeq" id="WP_011543056.1">
    <property type="nucleotide sequence ID" value="NC_008048.1"/>
</dbReference>
<protein>
    <submittedName>
        <fullName evidence="6">Transcriptional regulators, TraR/DksA family</fullName>
    </submittedName>
</protein>
<dbReference type="InterPro" id="IPR000962">
    <property type="entry name" value="Znf_DskA_TraR"/>
</dbReference>
<evidence type="ECO:0000256" key="3">
    <source>
        <dbReference type="ARBA" id="ARBA00022833"/>
    </source>
</evidence>
<dbReference type="Gene3D" id="1.20.120.910">
    <property type="entry name" value="DksA, coiled-coil domain"/>
    <property type="match status" value="1"/>
</dbReference>
<dbReference type="Pfam" id="PF01258">
    <property type="entry name" value="zf-dskA_traR"/>
    <property type="match status" value="1"/>
</dbReference>
<dbReference type="SUPFAM" id="SSF57716">
    <property type="entry name" value="Glucocorticoid receptor-like (DNA-binding domain)"/>
    <property type="match status" value="1"/>
</dbReference>
<evidence type="ECO:0000313" key="6">
    <source>
        <dbReference type="EMBL" id="ABF54491.1"/>
    </source>
</evidence>
<dbReference type="Proteomes" id="UP000006578">
    <property type="component" value="Chromosome"/>
</dbReference>
<dbReference type="eggNOG" id="COG1734">
    <property type="taxonomic scope" value="Bacteria"/>
</dbReference>
<proteinExistence type="predicted"/>
<dbReference type="AlphaFoldDB" id="Q1GPD1"/>
<evidence type="ECO:0000256" key="2">
    <source>
        <dbReference type="ARBA" id="ARBA00022771"/>
    </source>
</evidence>
<dbReference type="KEGG" id="sal:Sala_2786"/>
<dbReference type="EMBL" id="CP000356">
    <property type="protein sequence ID" value="ABF54491.1"/>
    <property type="molecule type" value="Genomic_DNA"/>
</dbReference>
<organism evidence="6 7">
    <name type="scientific">Sphingopyxis alaskensis (strain DSM 13593 / LMG 18877 / RB2256)</name>
    <name type="common">Sphingomonas alaskensis</name>
    <dbReference type="NCBI Taxonomy" id="317655"/>
    <lineage>
        <taxon>Bacteria</taxon>
        <taxon>Pseudomonadati</taxon>
        <taxon>Pseudomonadota</taxon>
        <taxon>Alphaproteobacteria</taxon>
        <taxon>Sphingomonadales</taxon>
        <taxon>Sphingomonadaceae</taxon>
        <taxon>Sphingopyxis</taxon>
    </lineage>
</organism>
<sequence>MPLSPDTARDLLQARLRALDEEDALSREATAPVKLEQDSVGRLSRIDAMQMQAMALAQQQRRVRQRRQIEAALARIGTGEFGYCLACGEAIAEARLRNNPAVATCIACAAGT</sequence>
<evidence type="ECO:0000256" key="4">
    <source>
        <dbReference type="PROSITE-ProRule" id="PRU00510"/>
    </source>
</evidence>
<dbReference type="GO" id="GO:0008270">
    <property type="term" value="F:zinc ion binding"/>
    <property type="evidence" value="ECO:0007669"/>
    <property type="project" value="UniProtKB-KW"/>
</dbReference>
<dbReference type="PROSITE" id="PS51128">
    <property type="entry name" value="ZF_DKSA_2"/>
    <property type="match status" value="1"/>
</dbReference>
<accession>Q1GPD1</accession>
<keyword evidence="7" id="KW-1185">Reference proteome</keyword>
<keyword evidence="3" id="KW-0862">Zinc</keyword>
<dbReference type="STRING" id="317655.Sala_2786"/>
<name>Q1GPD1_SPHAL</name>
<keyword evidence="2" id="KW-0863">Zinc-finger</keyword>
<evidence type="ECO:0000256" key="1">
    <source>
        <dbReference type="ARBA" id="ARBA00022723"/>
    </source>
</evidence>
<dbReference type="OrthoDB" id="1121111at2"/>
<gene>
    <name evidence="6" type="ordered locus">Sala_2786</name>
</gene>
<feature type="zinc finger region" description="dksA C4-type" evidence="4">
    <location>
        <begin position="84"/>
        <end position="108"/>
    </location>
</feature>
<keyword evidence="1" id="KW-0479">Metal-binding</keyword>
<evidence type="ECO:0000259" key="5">
    <source>
        <dbReference type="Pfam" id="PF01258"/>
    </source>
</evidence>
<dbReference type="HOGENOM" id="CLU_043144_3_3_5"/>
<reference evidence="6 7" key="1">
    <citation type="journal article" date="2009" name="Proc. Natl. Acad. Sci. U.S.A.">
        <title>The genomic basis of trophic strategy in marine bacteria.</title>
        <authorList>
            <person name="Lauro F.M."/>
            <person name="McDougald D."/>
            <person name="Thomas T."/>
            <person name="Williams T.J."/>
            <person name="Egan S."/>
            <person name="Rice S."/>
            <person name="DeMaere M.Z."/>
            <person name="Ting L."/>
            <person name="Ertan H."/>
            <person name="Johnson J."/>
            <person name="Ferriera S."/>
            <person name="Lapidus A."/>
            <person name="Anderson I."/>
            <person name="Kyrpides N."/>
            <person name="Munk A.C."/>
            <person name="Detter C."/>
            <person name="Han C.S."/>
            <person name="Brown M.V."/>
            <person name="Robb F.T."/>
            <person name="Kjelleberg S."/>
            <person name="Cavicchioli R."/>
        </authorList>
    </citation>
    <scope>NUCLEOTIDE SEQUENCE [LARGE SCALE GENOMIC DNA]</scope>
    <source>
        <strain evidence="7">DSM 13593 / LMG 18877 / RB2256</strain>
    </source>
</reference>